<name>A0AAW2EU28_9HYME</name>
<gene>
    <name evidence="2" type="ORF">PUN28_015637</name>
</gene>
<dbReference type="EMBL" id="JADYXP020000017">
    <property type="protein sequence ID" value="KAL0107233.1"/>
    <property type="molecule type" value="Genomic_DNA"/>
</dbReference>
<sequence length="82" mass="9320">MAGACSGRDIPFSARSLDLRTEIPVKPRSIFSLRAKDSARPRKRLFLFDVIIKTYLILFLCLYFKLISPVQLHIKSPNGKAL</sequence>
<reference evidence="2 3" key="1">
    <citation type="submission" date="2023-03" db="EMBL/GenBank/DDBJ databases">
        <title>High recombination rates correlate with genetic variation in Cardiocondyla obscurior ants.</title>
        <authorList>
            <person name="Errbii M."/>
        </authorList>
    </citation>
    <scope>NUCLEOTIDE SEQUENCE [LARGE SCALE GENOMIC DNA]</scope>
    <source>
        <strain evidence="2">Alpha-2009</strain>
        <tissue evidence="2">Whole body</tissue>
    </source>
</reference>
<proteinExistence type="predicted"/>
<keyword evidence="1" id="KW-1133">Transmembrane helix</keyword>
<comment type="caution">
    <text evidence="2">The sequence shown here is derived from an EMBL/GenBank/DDBJ whole genome shotgun (WGS) entry which is preliminary data.</text>
</comment>
<organism evidence="2 3">
    <name type="scientific">Cardiocondyla obscurior</name>
    <dbReference type="NCBI Taxonomy" id="286306"/>
    <lineage>
        <taxon>Eukaryota</taxon>
        <taxon>Metazoa</taxon>
        <taxon>Ecdysozoa</taxon>
        <taxon>Arthropoda</taxon>
        <taxon>Hexapoda</taxon>
        <taxon>Insecta</taxon>
        <taxon>Pterygota</taxon>
        <taxon>Neoptera</taxon>
        <taxon>Endopterygota</taxon>
        <taxon>Hymenoptera</taxon>
        <taxon>Apocrita</taxon>
        <taxon>Aculeata</taxon>
        <taxon>Formicoidea</taxon>
        <taxon>Formicidae</taxon>
        <taxon>Myrmicinae</taxon>
        <taxon>Cardiocondyla</taxon>
    </lineage>
</organism>
<evidence type="ECO:0000313" key="2">
    <source>
        <dbReference type="EMBL" id="KAL0107233.1"/>
    </source>
</evidence>
<keyword evidence="3" id="KW-1185">Reference proteome</keyword>
<keyword evidence="1" id="KW-0812">Transmembrane</keyword>
<dbReference type="Proteomes" id="UP001430953">
    <property type="component" value="Unassembled WGS sequence"/>
</dbReference>
<feature type="transmembrane region" description="Helical" evidence="1">
    <location>
        <begin position="45"/>
        <end position="66"/>
    </location>
</feature>
<evidence type="ECO:0000256" key="1">
    <source>
        <dbReference type="SAM" id="Phobius"/>
    </source>
</evidence>
<protein>
    <submittedName>
        <fullName evidence="2">Uncharacterized protein</fullName>
    </submittedName>
</protein>
<keyword evidence="1" id="KW-0472">Membrane</keyword>
<evidence type="ECO:0000313" key="3">
    <source>
        <dbReference type="Proteomes" id="UP001430953"/>
    </source>
</evidence>
<dbReference type="AlphaFoldDB" id="A0AAW2EU28"/>
<accession>A0AAW2EU28</accession>